<evidence type="ECO:0000256" key="4">
    <source>
        <dbReference type="ARBA" id="ARBA00022824"/>
    </source>
</evidence>
<evidence type="ECO:0000256" key="1">
    <source>
        <dbReference type="ARBA" id="ARBA00004648"/>
    </source>
</evidence>
<evidence type="ECO:0000256" key="2">
    <source>
        <dbReference type="ARBA" id="ARBA00008164"/>
    </source>
</evidence>
<dbReference type="GO" id="GO:0015485">
    <property type="term" value="F:cholesterol binding"/>
    <property type="evidence" value="ECO:0007669"/>
    <property type="project" value="TreeGrafter"/>
</dbReference>
<gene>
    <name evidence="10" type="ORF">CYMTET_12563</name>
</gene>
<keyword evidence="7" id="KW-0472">Membrane</keyword>
<evidence type="ECO:0000313" key="11">
    <source>
        <dbReference type="Proteomes" id="UP001190700"/>
    </source>
</evidence>
<evidence type="ECO:0000256" key="7">
    <source>
        <dbReference type="ARBA" id="ARBA00023136"/>
    </source>
</evidence>
<evidence type="ECO:0000256" key="3">
    <source>
        <dbReference type="ARBA" id="ARBA00022692"/>
    </source>
</evidence>
<dbReference type="EMBL" id="LGRX02004795">
    <property type="protein sequence ID" value="KAK3279551.1"/>
    <property type="molecule type" value="Genomic_DNA"/>
</dbReference>
<comment type="similarity">
    <text evidence="2">Belongs to the band 7/mec-2 family.</text>
</comment>
<evidence type="ECO:0000259" key="9">
    <source>
        <dbReference type="SMART" id="SM00244"/>
    </source>
</evidence>
<dbReference type="InterPro" id="IPR033294">
    <property type="entry name" value="Erlin1/2"/>
</dbReference>
<keyword evidence="4" id="KW-0256">Endoplasmic reticulum</keyword>
<dbReference type="GO" id="GO:0032933">
    <property type="term" value="P:SREBP signaling pathway"/>
    <property type="evidence" value="ECO:0007669"/>
    <property type="project" value="TreeGrafter"/>
</dbReference>
<dbReference type="InterPro" id="IPR001107">
    <property type="entry name" value="Band_7"/>
</dbReference>
<keyword evidence="11" id="KW-1185">Reference proteome</keyword>
<proteinExistence type="inferred from homology"/>
<comment type="subcellular location">
    <subcellularLocation>
        <location evidence="1">Endoplasmic reticulum membrane</location>
        <topology evidence="1">Single-pass type II membrane protein</topology>
    </subcellularLocation>
</comment>
<dbReference type="GO" id="GO:0005789">
    <property type="term" value="C:endoplasmic reticulum membrane"/>
    <property type="evidence" value="ECO:0007669"/>
    <property type="project" value="UniProtKB-SubCell"/>
</dbReference>
<reference evidence="10 11" key="1">
    <citation type="journal article" date="2015" name="Genome Biol. Evol.">
        <title>Comparative Genomics of a Bacterivorous Green Alga Reveals Evolutionary Causalities and Consequences of Phago-Mixotrophic Mode of Nutrition.</title>
        <authorList>
            <person name="Burns J.A."/>
            <person name="Paasch A."/>
            <person name="Narechania A."/>
            <person name="Kim E."/>
        </authorList>
    </citation>
    <scope>NUCLEOTIDE SEQUENCE [LARGE SCALE GENOMIC DNA]</scope>
    <source>
        <strain evidence="10 11">PLY_AMNH</strain>
    </source>
</reference>
<keyword evidence="6" id="KW-1133">Transmembrane helix</keyword>
<dbReference type="PANTHER" id="PTHR15351:SF3">
    <property type="entry name" value="ERLIN"/>
    <property type="match status" value="1"/>
</dbReference>
<comment type="caution">
    <text evidence="10">The sequence shown here is derived from an EMBL/GenBank/DDBJ whole genome shotgun (WGS) entry which is preliminary data.</text>
</comment>
<evidence type="ECO:0000313" key="10">
    <source>
        <dbReference type="EMBL" id="KAK3279551.1"/>
    </source>
</evidence>
<name>A0AAE0GK61_9CHLO</name>
<dbReference type="Proteomes" id="UP001190700">
    <property type="component" value="Unassembled WGS sequence"/>
</dbReference>
<dbReference type="PANTHER" id="PTHR15351">
    <property type="entry name" value="ERLIN (ER LIPID RAFT ASSOCIATED PROTEIN) HOMOLOG"/>
    <property type="match status" value="1"/>
</dbReference>
<evidence type="ECO:0000256" key="6">
    <source>
        <dbReference type="ARBA" id="ARBA00022989"/>
    </source>
</evidence>
<evidence type="ECO:0000256" key="8">
    <source>
        <dbReference type="ARBA" id="ARBA00023180"/>
    </source>
</evidence>
<feature type="domain" description="Band 7" evidence="9">
    <location>
        <begin position="23"/>
        <end position="191"/>
    </location>
</feature>
<sequence length="299" mass="33434">MRADCGGFVFSIGAVVIATICADILHVVPERYAGVYYTGGRLADGIAEPGFHLKAPFVTKVALVQISMRTDQVENVVCVPGDTTTGIEFARVEIVNYLGRQKVFDIIKAYGVDYDRLWVHDNIRHEMNRFCSARTSRAVYLDEFAILGDKLRAALQKKCDSYANGVVIVDVRVAKPAVVPDHITKIFEAEEAEEVAKRRIEEEHIGAIAAAEREARECAIQAETSREKAKVESDAAAYRKRSAADSEYYVKVREAEANRVLLTESYLRLQEARIWQNTAKAYFGEKIPNTARLPTLSRE</sequence>
<keyword evidence="8" id="KW-0325">Glycoprotein</keyword>
<organism evidence="10 11">
    <name type="scientific">Cymbomonas tetramitiformis</name>
    <dbReference type="NCBI Taxonomy" id="36881"/>
    <lineage>
        <taxon>Eukaryota</taxon>
        <taxon>Viridiplantae</taxon>
        <taxon>Chlorophyta</taxon>
        <taxon>Pyramimonadophyceae</taxon>
        <taxon>Pyramimonadales</taxon>
        <taxon>Pyramimonadaceae</taxon>
        <taxon>Cymbomonas</taxon>
    </lineage>
</organism>
<evidence type="ECO:0000256" key="5">
    <source>
        <dbReference type="ARBA" id="ARBA00022968"/>
    </source>
</evidence>
<keyword evidence="3" id="KW-0812">Transmembrane</keyword>
<protein>
    <recommendedName>
        <fullName evidence="9">Band 7 domain-containing protein</fullName>
    </recommendedName>
</protein>
<dbReference type="GO" id="GO:0031625">
    <property type="term" value="F:ubiquitin protein ligase binding"/>
    <property type="evidence" value="ECO:0007669"/>
    <property type="project" value="InterPro"/>
</dbReference>
<accession>A0AAE0GK61</accession>
<keyword evidence="5" id="KW-0735">Signal-anchor</keyword>
<dbReference type="Pfam" id="PF01145">
    <property type="entry name" value="Band_7"/>
    <property type="match status" value="1"/>
</dbReference>
<dbReference type="AlphaFoldDB" id="A0AAE0GK61"/>
<dbReference type="SMART" id="SM00244">
    <property type="entry name" value="PHB"/>
    <property type="match status" value="1"/>
</dbReference>